<dbReference type="Proteomes" id="UP001521785">
    <property type="component" value="Unassembled WGS sequence"/>
</dbReference>
<evidence type="ECO:0000256" key="6">
    <source>
        <dbReference type="ARBA" id="ARBA00023136"/>
    </source>
</evidence>
<keyword evidence="6" id="KW-0472">Membrane</keyword>
<organism evidence="7 8">
    <name type="scientific">Paraconiothyrium brasiliense</name>
    <dbReference type="NCBI Taxonomy" id="300254"/>
    <lineage>
        <taxon>Eukaryota</taxon>
        <taxon>Fungi</taxon>
        <taxon>Dikarya</taxon>
        <taxon>Ascomycota</taxon>
        <taxon>Pezizomycotina</taxon>
        <taxon>Dothideomycetes</taxon>
        <taxon>Pleosporomycetidae</taxon>
        <taxon>Pleosporales</taxon>
        <taxon>Massarineae</taxon>
        <taxon>Didymosphaeriaceae</taxon>
        <taxon>Paraconiothyrium</taxon>
    </lineage>
</organism>
<evidence type="ECO:0000256" key="1">
    <source>
        <dbReference type="ARBA" id="ARBA00004173"/>
    </source>
</evidence>
<accession>A0ABR3RPG3</accession>
<dbReference type="InterPro" id="IPR052374">
    <property type="entry name" value="SERAC1"/>
</dbReference>
<protein>
    <recommendedName>
        <fullName evidence="9">DUF676 domain-containing protein</fullName>
    </recommendedName>
</protein>
<keyword evidence="5" id="KW-0496">Mitochondrion</keyword>
<evidence type="ECO:0000256" key="4">
    <source>
        <dbReference type="ARBA" id="ARBA00022824"/>
    </source>
</evidence>
<reference evidence="7 8" key="1">
    <citation type="submission" date="2024-02" db="EMBL/GenBank/DDBJ databases">
        <title>De novo assembly and annotation of 12 fungi associated with fruit tree decline syndrome in Ontario, Canada.</title>
        <authorList>
            <person name="Sulman M."/>
            <person name="Ellouze W."/>
            <person name="Ilyukhin E."/>
        </authorList>
    </citation>
    <scope>NUCLEOTIDE SEQUENCE [LARGE SCALE GENOMIC DNA]</scope>
    <source>
        <strain evidence="7 8">M42-189</strain>
    </source>
</reference>
<dbReference type="SUPFAM" id="SSF53474">
    <property type="entry name" value="alpha/beta-Hydrolases"/>
    <property type="match status" value="1"/>
</dbReference>
<proteinExistence type="predicted"/>
<comment type="caution">
    <text evidence="7">The sequence shown here is derived from an EMBL/GenBank/DDBJ whole genome shotgun (WGS) entry which is preliminary data.</text>
</comment>
<name>A0ABR3RPG3_9PLEO</name>
<evidence type="ECO:0000313" key="7">
    <source>
        <dbReference type="EMBL" id="KAL1606324.1"/>
    </source>
</evidence>
<keyword evidence="8" id="KW-1185">Reference proteome</keyword>
<dbReference type="InterPro" id="IPR029058">
    <property type="entry name" value="AB_hydrolase_fold"/>
</dbReference>
<evidence type="ECO:0000313" key="8">
    <source>
        <dbReference type="Proteomes" id="UP001521785"/>
    </source>
</evidence>
<evidence type="ECO:0000256" key="5">
    <source>
        <dbReference type="ARBA" id="ARBA00023128"/>
    </source>
</evidence>
<comment type="subcellular location">
    <subcellularLocation>
        <location evidence="2">Endoplasmic reticulum</location>
    </subcellularLocation>
    <subcellularLocation>
        <location evidence="3">Membrane</location>
    </subcellularLocation>
    <subcellularLocation>
        <location evidence="1">Mitochondrion</location>
    </subcellularLocation>
</comment>
<sequence length="382" mass="42067">MSEETGLGEPLANPPNANVDSIVFVHGLGGSRRGTWTSKETAEIPKTTFWPEELLPKSCPTARILSFGYNSKFVSFFPNYRSKDPVAKETTIDNYSSSLLQDLFNLREKTNTPKDRPIIFIAHSLGGLVVANAVAGDKGVNEEGKLIADNTFAILFLGTPFEGSKKAEWESLGGRLKKIIPGIKTDDLKDLKERSAKLQSINAALQTRVKERDRTTPLYIACCFEEFPTYVNKVDIGHIVTQESATFQNVDRVLPIPGNHDTMCKFAATYAPGYDRVEGQLVLWIKALESKATADKDQKVIFAFTMCRPNSNLFFQGGIIMTLQNNVIEGVVAAKIEAPQGEGHLEIVGRKNGPVIIFKDLNADDMAKVLPAATMDKPKQTK</sequence>
<keyword evidence="4" id="KW-0256">Endoplasmic reticulum</keyword>
<evidence type="ECO:0008006" key="9">
    <source>
        <dbReference type="Google" id="ProtNLM"/>
    </source>
</evidence>
<gene>
    <name evidence="7" type="ORF">SLS60_003726</name>
</gene>
<dbReference type="Gene3D" id="3.40.50.1820">
    <property type="entry name" value="alpha/beta hydrolase"/>
    <property type="match status" value="1"/>
</dbReference>
<evidence type="ECO:0000256" key="3">
    <source>
        <dbReference type="ARBA" id="ARBA00004370"/>
    </source>
</evidence>
<dbReference type="EMBL" id="JAKJXO020000004">
    <property type="protein sequence ID" value="KAL1606324.1"/>
    <property type="molecule type" value="Genomic_DNA"/>
</dbReference>
<dbReference type="PANTHER" id="PTHR48182">
    <property type="entry name" value="PROTEIN SERAC1"/>
    <property type="match status" value="1"/>
</dbReference>
<dbReference type="PANTHER" id="PTHR48182:SF2">
    <property type="entry name" value="PROTEIN SERAC1"/>
    <property type="match status" value="1"/>
</dbReference>
<evidence type="ECO:0000256" key="2">
    <source>
        <dbReference type="ARBA" id="ARBA00004240"/>
    </source>
</evidence>